<dbReference type="EMBL" id="CM045763">
    <property type="protein sequence ID" value="KAI8022606.1"/>
    <property type="molecule type" value="Genomic_DNA"/>
</dbReference>
<comment type="caution">
    <text evidence="1">The sequence shown here is derived from an EMBL/GenBank/DDBJ whole genome shotgun (WGS) entry which is preliminary data.</text>
</comment>
<protein>
    <submittedName>
        <fullName evidence="1">Aspartic proteinase-like protein 2</fullName>
    </submittedName>
</protein>
<reference evidence="1 2" key="1">
    <citation type="journal article" date="2022" name="Plant J.">
        <title>Chromosome-level genome of Camellia lanceoleosa provides a valuable resource for understanding genome evolution and self-incompatibility.</title>
        <authorList>
            <person name="Gong W."/>
            <person name="Xiao S."/>
            <person name="Wang L."/>
            <person name="Liao Z."/>
            <person name="Chang Y."/>
            <person name="Mo W."/>
            <person name="Hu G."/>
            <person name="Li W."/>
            <person name="Zhao G."/>
            <person name="Zhu H."/>
            <person name="Hu X."/>
            <person name="Ji K."/>
            <person name="Xiang X."/>
            <person name="Song Q."/>
            <person name="Yuan D."/>
            <person name="Jin S."/>
            <person name="Zhang L."/>
        </authorList>
    </citation>
    <scope>NUCLEOTIDE SEQUENCE [LARGE SCALE GENOMIC DNA]</scope>
    <source>
        <strain evidence="1">SQ_2022a</strain>
    </source>
</reference>
<name>A0ACC0IAK0_9ERIC</name>
<gene>
    <name evidence="1" type="ORF">LOK49_LG03G03771</name>
</gene>
<organism evidence="1 2">
    <name type="scientific">Camellia lanceoleosa</name>
    <dbReference type="NCBI Taxonomy" id="1840588"/>
    <lineage>
        <taxon>Eukaryota</taxon>
        <taxon>Viridiplantae</taxon>
        <taxon>Streptophyta</taxon>
        <taxon>Embryophyta</taxon>
        <taxon>Tracheophyta</taxon>
        <taxon>Spermatophyta</taxon>
        <taxon>Magnoliopsida</taxon>
        <taxon>eudicotyledons</taxon>
        <taxon>Gunneridae</taxon>
        <taxon>Pentapetalae</taxon>
        <taxon>asterids</taxon>
        <taxon>Ericales</taxon>
        <taxon>Theaceae</taxon>
        <taxon>Camellia</taxon>
    </lineage>
</organism>
<dbReference type="Proteomes" id="UP001060215">
    <property type="component" value="Chromosome 6"/>
</dbReference>
<proteinExistence type="predicted"/>
<accession>A0ACC0IAK0</accession>
<evidence type="ECO:0000313" key="1">
    <source>
        <dbReference type="EMBL" id="KAI8022606.1"/>
    </source>
</evidence>
<keyword evidence="2" id="KW-1185">Reference proteome</keyword>
<sequence>MLYLSVGVGVGGVQCTVSEGFFQQARGSSWRCAQGSGLSKACPNLVRVKLDSPPKEFSVQINTGSDILWATYNSCNDGPQSSGHGIEFNFFDAVSLTTASLVSCSDPILCL</sequence>
<evidence type="ECO:0000313" key="2">
    <source>
        <dbReference type="Proteomes" id="UP001060215"/>
    </source>
</evidence>